<proteinExistence type="predicted"/>
<dbReference type="OrthoDB" id="3730291at2"/>
<keyword evidence="5 6" id="KW-0472">Membrane</keyword>
<accession>A0A4T2GL90</accession>
<dbReference type="Pfam" id="PF02361">
    <property type="entry name" value="CbiQ"/>
    <property type="match status" value="1"/>
</dbReference>
<dbReference type="GO" id="GO:0005886">
    <property type="term" value="C:plasma membrane"/>
    <property type="evidence" value="ECO:0007669"/>
    <property type="project" value="UniProtKB-ARBA"/>
</dbReference>
<gene>
    <name evidence="7" type="ORF">FAJ39_05425</name>
</gene>
<sequence length="221" mass="24986">MKLDARSKILLVVFTSLTYGMRLSGLENAVLVCGLSLLFWFSGKPKMALVGLLGYGLFLSLSYWTVLPGLLLHLLVLMTYIWPPLLAGHLLLMTTSSYELIHGLRKWRLPEVFLLTLGVMFRFLPAIKSDARHIQASLKVRGIFLSKWALFVQPLRYMEYFLVPLMLSLLATAQDLTVATLTKGIALSGRPSEFVKSGWTWLDWSLCLCCLIFLLWTRLSG</sequence>
<evidence type="ECO:0000256" key="5">
    <source>
        <dbReference type="ARBA" id="ARBA00023136"/>
    </source>
</evidence>
<name>A0A4T2GL90_STRSU</name>
<feature type="transmembrane region" description="Helical" evidence="6">
    <location>
        <begin position="70"/>
        <end position="92"/>
    </location>
</feature>
<reference evidence="7 8" key="1">
    <citation type="submission" date="2019-04" db="EMBL/GenBank/DDBJ databases">
        <title>Genome analysis of Streptococcus suis strain WUSS424.</title>
        <authorList>
            <person name="Chen H."/>
            <person name="Gao X."/>
            <person name="Wu Z."/>
        </authorList>
    </citation>
    <scope>NUCLEOTIDE SEQUENCE [LARGE SCALE GENOMIC DNA]</scope>
    <source>
        <strain evidence="7 8">WUSS424</strain>
    </source>
</reference>
<evidence type="ECO:0000256" key="3">
    <source>
        <dbReference type="ARBA" id="ARBA00022692"/>
    </source>
</evidence>
<evidence type="ECO:0000313" key="7">
    <source>
        <dbReference type="EMBL" id="TIH99647.1"/>
    </source>
</evidence>
<comment type="caution">
    <text evidence="7">The sequence shown here is derived from an EMBL/GenBank/DDBJ whole genome shotgun (WGS) entry which is preliminary data.</text>
</comment>
<evidence type="ECO:0000256" key="6">
    <source>
        <dbReference type="SAM" id="Phobius"/>
    </source>
</evidence>
<feature type="transmembrane region" description="Helical" evidence="6">
    <location>
        <begin position="160"/>
        <end position="181"/>
    </location>
</feature>
<keyword evidence="4 6" id="KW-1133">Transmembrane helix</keyword>
<comment type="subcellular location">
    <subcellularLocation>
        <location evidence="1">Membrane</location>
        <topology evidence="1">Multi-pass membrane protein</topology>
    </subcellularLocation>
</comment>
<dbReference type="InterPro" id="IPR003339">
    <property type="entry name" value="ABC/ECF_trnsptr_transmembrane"/>
</dbReference>
<keyword evidence="3 6" id="KW-0812">Transmembrane</keyword>
<dbReference type="Proteomes" id="UP000305165">
    <property type="component" value="Unassembled WGS sequence"/>
</dbReference>
<feature type="transmembrane region" description="Helical" evidence="6">
    <location>
        <begin position="201"/>
        <end position="219"/>
    </location>
</feature>
<keyword evidence="2" id="KW-1003">Cell membrane</keyword>
<evidence type="ECO:0000256" key="2">
    <source>
        <dbReference type="ARBA" id="ARBA00022475"/>
    </source>
</evidence>
<dbReference type="EMBL" id="SSXO01000003">
    <property type="protein sequence ID" value="TIH99647.1"/>
    <property type="molecule type" value="Genomic_DNA"/>
</dbReference>
<evidence type="ECO:0000256" key="4">
    <source>
        <dbReference type="ARBA" id="ARBA00022989"/>
    </source>
</evidence>
<protein>
    <submittedName>
        <fullName evidence="7">Energy-coupling factor transporter transmembrane protein EcfT</fullName>
    </submittedName>
</protein>
<organism evidence="7 8">
    <name type="scientific">Streptococcus suis</name>
    <dbReference type="NCBI Taxonomy" id="1307"/>
    <lineage>
        <taxon>Bacteria</taxon>
        <taxon>Bacillati</taxon>
        <taxon>Bacillota</taxon>
        <taxon>Bacilli</taxon>
        <taxon>Lactobacillales</taxon>
        <taxon>Streptococcaceae</taxon>
        <taxon>Streptococcus</taxon>
    </lineage>
</organism>
<dbReference type="CDD" id="cd16914">
    <property type="entry name" value="EcfT"/>
    <property type="match status" value="1"/>
</dbReference>
<feature type="transmembrane region" description="Helical" evidence="6">
    <location>
        <begin position="47"/>
        <end position="64"/>
    </location>
</feature>
<dbReference type="AlphaFoldDB" id="A0A4T2GL90"/>
<dbReference type="PANTHER" id="PTHR34857">
    <property type="entry name" value="SLL0384 PROTEIN"/>
    <property type="match status" value="1"/>
</dbReference>
<dbReference type="PANTHER" id="PTHR34857:SF2">
    <property type="entry name" value="SLL0384 PROTEIN"/>
    <property type="match status" value="1"/>
</dbReference>
<feature type="transmembrane region" description="Helical" evidence="6">
    <location>
        <begin position="20"/>
        <end position="40"/>
    </location>
</feature>
<evidence type="ECO:0000313" key="8">
    <source>
        <dbReference type="Proteomes" id="UP000305165"/>
    </source>
</evidence>
<dbReference type="InterPro" id="IPR051611">
    <property type="entry name" value="ECF_transporter_component"/>
</dbReference>
<evidence type="ECO:0000256" key="1">
    <source>
        <dbReference type="ARBA" id="ARBA00004141"/>
    </source>
</evidence>